<evidence type="ECO:0000256" key="2">
    <source>
        <dbReference type="SAM" id="SignalP"/>
    </source>
</evidence>
<evidence type="ECO:0000313" key="3">
    <source>
        <dbReference type="EMBL" id="KAF7996847.1"/>
    </source>
</evidence>
<organism evidence="3 4">
    <name type="scientific">Aphidius gifuensis</name>
    <name type="common">Parasitoid wasp</name>
    <dbReference type="NCBI Taxonomy" id="684658"/>
    <lineage>
        <taxon>Eukaryota</taxon>
        <taxon>Metazoa</taxon>
        <taxon>Ecdysozoa</taxon>
        <taxon>Arthropoda</taxon>
        <taxon>Hexapoda</taxon>
        <taxon>Insecta</taxon>
        <taxon>Pterygota</taxon>
        <taxon>Neoptera</taxon>
        <taxon>Endopterygota</taxon>
        <taxon>Hymenoptera</taxon>
        <taxon>Apocrita</taxon>
        <taxon>Ichneumonoidea</taxon>
        <taxon>Braconidae</taxon>
        <taxon>Aphidiinae</taxon>
        <taxon>Aphidius</taxon>
    </lineage>
</organism>
<proteinExistence type="predicted"/>
<sequence>MIKMDFLLCFIFLFSLFAGIKTQENAQGKLSNALLECYNNTDVLLKDYKLPQNIHSFIAIIRKIEDNSMLNMDLRQLSVALIHRFRQDGIVFQPLVDAQPGVTPYAPNGFQFYRHAEMLKLIPGNAQTFPNNSITKIERCSLHSMVSSTIDTFQRGDESSTCRVDNESTRILDKRSIDKNSQPPAINQDDVETLSPEQIEIIKNNKDESKQDNDDKFLPNNWYPALPPNHPENSHLEQTPTSQCPSESGVMKTDWGVVSGGPVLAGIAAALQPQNVKISDLMMRRDWSSRETLRDVTLDNKWIATLAGDLVEVALRQGPMKDTPFKVGTEGHFITSIIPKNYYLNEEQALELTAAEIRGDLDGLIIANEISYWYSKVSSIKLSQILDMYYSDRGVFNTTIRACNRKNLLKYIAQNDTITKQTFRAALVLGNSQLPLGTISDENIEKFSIQVVNKLFDHVSTSMSSDRNCQDNDVNAIPFNRLAIDLKIFVDTTWPFNLIKPILHLIIEKSDVNKYASNFTLLNAKNGEIMINSSYSILDIYSFNETQYASFARGFDLPKTLDVMKNIQTNKLNRERDLNIGGGKSDIYLIIPYSLTSLSDTDRDYSLEKIIKMREDAPDGKIIFLTGGAKDRWSSLVVNSNDDIFTVGSGTTREIRGPIDDLIIRIKKIQRRLINSQCGANYESIGYTSSFTDYIEPSGINFYRLHPNYFFKSSSDDNQATIKIQGQSTSGTLKICYSRETLDINSTGSTCTIVDSNTYSMTFGCSDANYIHECSPLFLSIFYNNTANTNYQCIDSKVCRYPDMIKYTISYENLNCKSTATLTKFSLIFIPIICLIFKIFNY</sequence>
<dbReference type="OrthoDB" id="10256829at2759"/>
<feature type="chain" id="PRO_5032860700" evidence="2">
    <location>
        <begin position="23"/>
        <end position="842"/>
    </location>
</feature>
<feature type="compositionally biased region" description="Basic and acidic residues" evidence="1">
    <location>
        <begin position="203"/>
        <end position="217"/>
    </location>
</feature>
<gene>
    <name evidence="3" type="ORF">HCN44_002493</name>
</gene>
<evidence type="ECO:0000313" key="4">
    <source>
        <dbReference type="Proteomes" id="UP000639338"/>
    </source>
</evidence>
<dbReference type="EMBL" id="JACMRX010000001">
    <property type="protein sequence ID" value="KAF7996847.1"/>
    <property type="molecule type" value="Genomic_DNA"/>
</dbReference>
<feature type="region of interest" description="Disordered" evidence="1">
    <location>
        <begin position="173"/>
        <end position="249"/>
    </location>
</feature>
<evidence type="ECO:0000256" key="1">
    <source>
        <dbReference type="SAM" id="MobiDB-lite"/>
    </source>
</evidence>
<keyword evidence="4" id="KW-1185">Reference proteome</keyword>
<feature type="compositionally biased region" description="Polar residues" evidence="1">
    <location>
        <begin position="236"/>
        <end position="246"/>
    </location>
</feature>
<protein>
    <submittedName>
        <fullName evidence="3">Uncharacterized protein</fullName>
    </submittedName>
</protein>
<keyword evidence="2" id="KW-0732">Signal</keyword>
<reference evidence="3 4" key="1">
    <citation type="submission" date="2020-08" db="EMBL/GenBank/DDBJ databases">
        <title>Aphidius gifuensis genome sequencing and assembly.</title>
        <authorList>
            <person name="Du Z."/>
        </authorList>
    </citation>
    <scope>NUCLEOTIDE SEQUENCE [LARGE SCALE GENOMIC DNA]</scope>
    <source>
        <strain evidence="3">YNYX2018</strain>
        <tissue evidence="3">Adults</tissue>
    </source>
</reference>
<dbReference type="Proteomes" id="UP000639338">
    <property type="component" value="Unassembled WGS sequence"/>
</dbReference>
<accession>A0A834Y4X0</accession>
<dbReference type="AlphaFoldDB" id="A0A834Y4X0"/>
<name>A0A834Y4X0_APHGI</name>
<feature type="signal peptide" evidence="2">
    <location>
        <begin position="1"/>
        <end position="22"/>
    </location>
</feature>
<comment type="caution">
    <text evidence="3">The sequence shown here is derived from an EMBL/GenBank/DDBJ whole genome shotgun (WGS) entry which is preliminary data.</text>
</comment>